<gene>
    <name evidence="3" type="ORF">DC487_10730</name>
</gene>
<feature type="signal peptide" evidence="1">
    <location>
        <begin position="1"/>
        <end position="18"/>
    </location>
</feature>
<reference evidence="3 4" key="1">
    <citation type="submission" date="2018-04" db="EMBL/GenBank/DDBJ databases">
        <title>Sphingobacterium cortibacter sp. nov.</title>
        <authorList>
            <person name="Li Y."/>
        </authorList>
    </citation>
    <scope>NUCLEOTIDE SEQUENCE [LARGE SCALE GENOMIC DNA]</scope>
    <source>
        <strain evidence="3 4">2c-3</strain>
    </source>
</reference>
<dbReference type="Pfam" id="PF01841">
    <property type="entry name" value="Transglut_core"/>
    <property type="match status" value="1"/>
</dbReference>
<keyword evidence="1" id="KW-0732">Signal</keyword>
<dbReference type="Proteomes" id="UP000245627">
    <property type="component" value="Unassembled WGS sequence"/>
</dbReference>
<protein>
    <submittedName>
        <fullName evidence="3">DUF3857 domain-containing protein</fullName>
    </submittedName>
</protein>
<dbReference type="Gene3D" id="2.60.40.3140">
    <property type="match status" value="1"/>
</dbReference>
<dbReference type="Gene3D" id="2.60.120.1130">
    <property type="match status" value="1"/>
</dbReference>
<evidence type="ECO:0000313" key="3">
    <source>
        <dbReference type="EMBL" id="PVH25383.1"/>
    </source>
</evidence>
<accession>A0A2T8HJ09</accession>
<dbReference type="AlphaFoldDB" id="A0A2T8HJ09"/>
<organism evidence="3 4">
    <name type="scientific">Sphingobacterium corticibacter</name>
    <dbReference type="NCBI Taxonomy" id="2171749"/>
    <lineage>
        <taxon>Bacteria</taxon>
        <taxon>Pseudomonadati</taxon>
        <taxon>Bacteroidota</taxon>
        <taxon>Sphingobacteriia</taxon>
        <taxon>Sphingobacteriales</taxon>
        <taxon>Sphingobacteriaceae</taxon>
        <taxon>Sphingobacterium</taxon>
    </lineage>
</organism>
<evidence type="ECO:0000259" key="2">
    <source>
        <dbReference type="Pfam" id="PF01841"/>
    </source>
</evidence>
<name>A0A2T8HJ09_9SPHI</name>
<dbReference type="EMBL" id="QDKG01000003">
    <property type="protein sequence ID" value="PVH25383.1"/>
    <property type="molecule type" value="Genomic_DNA"/>
</dbReference>
<comment type="caution">
    <text evidence="3">The sequence shown here is derived from an EMBL/GenBank/DDBJ whole genome shotgun (WGS) entry which is preliminary data.</text>
</comment>
<dbReference type="Gene3D" id="3.10.620.30">
    <property type="match status" value="1"/>
</dbReference>
<evidence type="ECO:0000313" key="4">
    <source>
        <dbReference type="Proteomes" id="UP000245627"/>
    </source>
</evidence>
<evidence type="ECO:0000256" key="1">
    <source>
        <dbReference type="SAM" id="SignalP"/>
    </source>
</evidence>
<keyword evidence="4" id="KW-1185">Reference proteome</keyword>
<sequence length="658" mass="75151">MFKSVVIALLLAPFLAVSQEFTFGKLSFEDLHFDRNEIDSTANAVFLNEYGTTRFSFEPETGKMKLIHKYHARIKIFNKEGFSAANIIIPLHKNGTAYDEKERAYDIKASTFNQENGKLEETVMTNKAVFTEDKSKYQALTKFTLPNVKDNSIIEYEYTFESPYLFTFKSWDFQGEFPKLNSTYVAFIPGNYMYNVSLRGYLKLTDNKAEIAKDCLRIAGKDLDCSKLTYSLKNVPAFVEEDYMIAPSNYISAAHFELSEVVLFNGSSKKYTQNWKDVDRELSNNKEFGGQMKRKDVFKDIVPDLIQGENDDLAKAKVIFDYIKKQIKWNNYYGKYSETSVKEVIEKRSGNVADINFALISALSAANLDVEAVILSTRDNPIPNKLYPIMSDFNYVIAKLNIGAESYLLDATDPLLPFGLLPLRCINDQGRVIHLKKPSYWIDLTAGKKSLSTYSLIGEMNADGKITAKLTTYLNGYDALNKRKDIANSSSVDEYVDKLAERMVNIKIKNFKINYVDSVERALSEVYEIEFSAQSAENEYQHFNPFFINGVKKNPFKLNERNYPVDLGAASEERVTIKLILPEQYAVTERPKDLAIALPDKGGRYFLQTEIADRTLAVNQLLAFNKAIYSADEYHYLKEFYNQIIQAQKAEVLISKDK</sequence>
<proteinExistence type="predicted"/>
<dbReference type="OrthoDB" id="98874at2"/>
<feature type="chain" id="PRO_5015395831" evidence="1">
    <location>
        <begin position="19"/>
        <end position="658"/>
    </location>
</feature>
<feature type="domain" description="Transglutaminase-like" evidence="2">
    <location>
        <begin position="301"/>
        <end position="374"/>
    </location>
</feature>
<dbReference type="RefSeq" id="WP_116775968.1">
    <property type="nucleotide sequence ID" value="NZ_QDKG01000003.1"/>
</dbReference>
<dbReference type="InterPro" id="IPR002931">
    <property type="entry name" value="Transglutaminase-like"/>
</dbReference>